<name>A0ABR3LDG5_9TELE</name>
<sequence length="168" mass="18778">MRLKAKPKADETGTEVDEDVFSDIIEQKPDTLWMVVDAVAVEDFSEHTRYPSSNETDTPSLHSAASSSDTQSSYGDGPFFPPKRARSDDHLQEAKESCCSFEEVLGSTQTTQPYILAVGTSKSSIHDYYISVDAWLIPCMAKSSLSAFDELFKVHYVFGISYDFFIDF</sequence>
<feature type="compositionally biased region" description="Acidic residues" evidence="1">
    <location>
        <begin position="12"/>
        <end position="21"/>
    </location>
</feature>
<protein>
    <submittedName>
        <fullName evidence="2">Uncharacterized protein</fullName>
    </submittedName>
</protein>
<reference evidence="2 3" key="1">
    <citation type="submission" date="2023-09" db="EMBL/GenBank/DDBJ databases">
        <authorList>
            <person name="Wang M."/>
        </authorList>
    </citation>
    <scope>NUCLEOTIDE SEQUENCE [LARGE SCALE GENOMIC DNA]</scope>
    <source>
        <strain evidence="2">GT-2023</strain>
        <tissue evidence="2">Liver</tissue>
    </source>
</reference>
<dbReference type="Proteomes" id="UP001558613">
    <property type="component" value="Unassembled WGS sequence"/>
</dbReference>
<evidence type="ECO:0000313" key="3">
    <source>
        <dbReference type="Proteomes" id="UP001558613"/>
    </source>
</evidence>
<gene>
    <name evidence="2" type="ORF">QQF64_018733</name>
</gene>
<dbReference type="EMBL" id="JAYMGO010000022">
    <property type="protein sequence ID" value="KAL1250937.1"/>
    <property type="molecule type" value="Genomic_DNA"/>
</dbReference>
<keyword evidence="3" id="KW-1185">Reference proteome</keyword>
<feature type="region of interest" description="Disordered" evidence="1">
    <location>
        <begin position="47"/>
        <end position="90"/>
    </location>
</feature>
<feature type="compositionally biased region" description="Low complexity" evidence="1">
    <location>
        <begin position="60"/>
        <end position="73"/>
    </location>
</feature>
<evidence type="ECO:0000256" key="1">
    <source>
        <dbReference type="SAM" id="MobiDB-lite"/>
    </source>
</evidence>
<feature type="region of interest" description="Disordered" evidence="1">
    <location>
        <begin position="1"/>
        <end position="21"/>
    </location>
</feature>
<accession>A0ABR3LDG5</accession>
<organism evidence="2 3">
    <name type="scientific">Cirrhinus molitorella</name>
    <name type="common">mud carp</name>
    <dbReference type="NCBI Taxonomy" id="172907"/>
    <lineage>
        <taxon>Eukaryota</taxon>
        <taxon>Metazoa</taxon>
        <taxon>Chordata</taxon>
        <taxon>Craniata</taxon>
        <taxon>Vertebrata</taxon>
        <taxon>Euteleostomi</taxon>
        <taxon>Actinopterygii</taxon>
        <taxon>Neopterygii</taxon>
        <taxon>Teleostei</taxon>
        <taxon>Ostariophysi</taxon>
        <taxon>Cypriniformes</taxon>
        <taxon>Cyprinidae</taxon>
        <taxon>Labeoninae</taxon>
        <taxon>Labeonini</taxon>
        <taxon>Cirrhinus</taxon>
    </lineage>
</organism>
<feature type="compositionally biased region" description="Polar residues" evidence="1">
    <location>
        <begin position="50"/>
        <end position="59"/>
    </location>
</feature>
<comment type="caution">
    <text evidence="2">The sequence shown here is derived from an EMBL/GenBank/DDBJ whole genome shotgun (WGS) entry which is preliminary data.</text>
</comment>
<evidence type="ECO:0000313" key="2">
    <source>
        <dbReference type="EMBL" id="KAL1250937.1"/>
    </source>
</evidence>
<proteinExistence type="predicted"/>